<keyword evidence="5" id="KW-1185">Reference proteome</keyword>
<comment type="caution">
    <text evidence="4">The sequence shown here is derived from an EMBL/GenBank/DDBJ whole genome shotgun (WGS) entry which is preliminary data.</text>
</comment>
<reference evidence="4 5" key="1">
    <citation type="submission" date="2017-07" db="EMBL/GenBank/DDBJ databases">
        <title>Draft Genome Sequences of Select Purple Nonsulfur Bacteria.</title>
        <authorList>
            <person name="Lasarre B."/>
            <person name="Mckinlay J.B."/>
        </authorList>
    </citation>
    <scope>NUCLEOTIDE SEQUENCE [LARGE SCALE GENOMIC DNA]</scope>
    <source>
        <strain evidence="4 5">DSM 11907</strain>
    </source>
</reference>
<keyword evidence="1" id="KW-0732">Signal</keyword>
<dbReference type="InterPro" id="IPR010486">
    <property type="entry name" value="HNS-dep_expression_A/B"/>
</dbReference>
<keyword evidence="2" id="KW-0574">Periplasm</keyword>
<evidence type="ECO:0008006" key="6">
    <source>
        <dbReference type="Google" id="ProtNLM"/>
    </source>
</evidence>
<accession>A0A327JYD1</accession>
<keyword evidence="3" id="KW-0143">Chaperone</keyword>
<evidence type="ECO:0000313" key="4">
    <source>
        <dbReference type="EMBL" id="RAI31550.1"/>
    </source>
</evidence>
<protein>
    <recommendedName>
        <fullName evidence="6">Acid stress chaperone HdeB</fullName>
    </recommendedName>
</protein>
<evidence type="ECO:0000256" key="2">
    <source>
        <dbReference type="ARBA" id="ARBA00022764"/>
    </source>
</evidence>
<name>A0A327JYD1_9BRAD</name>
<evidence type="ECO:0000256" key="1">
    <source>
        <dbReference type="ARBA" id="ARBA00022729"/>
    </source>
</evidence>
<organism evidence="4 5">
    <name type="scientific">Rhodoplanes elegans</name>
    <dbReference type="NCBI Taxonomy" id="29408"/>
    <lineage>
        <taxon>Bacteria</taxon>
        <taxon>Pseudomonadati</taxon>
        <taxon>Pseudomonadota</taxon>
        <taxon>Alphaproteobacteria</taxon>
        <taxon>Hyphomicrobiales</taxon>
        <taxon>Nitrobacteraceae</taxon>
        <taxon>Rhodoplanes</taxon>
    </lineage>
</organism>
<dbReference type="Gene3D" id="1.10.890.10">
    <property type="entry name" value="HNS-dependent expression A"/>
    <property type="match status" value="1"/>
</dbReference>
<evidence type="ECO:0000313" key="5">
    <source>
        <dbReference type="Proteomes" id="UP000248863"/>
    </source>
</evidence>
<sequence length="90" mass="9797">MLAAALVIGLAAPASAEKFDLSTLSCKQFLASSKDDITITLAWLDAYYRDEDDPPIIDTERLEANTKKLAQYCSENPNVGVITAADKLFD</sequence>
<dbReference type="InterPro" id="IPR038303">
    <property type="entry name" value="HdeA/HdeB_sf"/>
</dbReference>
<evidence type="ECO:0000256" key="3">
    <source>
        <dbReference type="ARBA" id="ARBA00023186"/>
    </source>
</evidence>
<dbReference type="EMBL" id="NPEU01000492">
    <property type="protein sequence ID" value="RAI31550.1"/>
    <property type="molecule type" value="Genomic_DNA"/>
</dbReference>
<dbReference type="Proteomes" id="UP000248863">
    <property type="component" value="Unassembled WGS sequence"/>
</dbReference>
<gene>
    <name evidence="4" type="ORF">CH338_25630</name>
</gene>
<dbReference type="Pfam" id="PF06411">
    <property type="entry name" value="HdeA"/>
    <property type="match status" value="1"/>
</dbReference>
<proteinExistence type="predicted"/>
<dbReference type="AlphaFoldDB" id="A0A327JYD1"/>
<dbReference type="OrthoDB" id="8239644at2"/>